<dbReference type="EMBL" id="SBKP01000002">
    <property type="protein sequence ID" value="RXR30533.1"/>
    <property type="molecule type" value="Genomic_DNA"/>
</dbReference>
<dbReference type="SUPFAM" id="SSF51338">
    <property type="entry name" value="Composite domain of metallo-dependent hydrolases"/>
    <property type="match status" value="1"/>
</dbReference>
<comment type="caution">
    <text evidence="3">The sequence shown here is derived from an EMBL/GenBank/DDBJ whole genome shotgun (WGS) entry which is preliminary data.</text>
</comment>
<protein>
    <recommendedName>
        <fullName evidence="2">Amidohydrolase 3 domain-containing protein</fullName>
    </recommendedName>
</protein>
<keyword evidence="4" id="KW-1185">Reference proteome</keyword>
<dbReference type="PANTHER" id="PTHR22642:SF2">
    <property type="entry name" value="PROTEIN LONG AFTER FAR-RED 3"/>
    <property type="match status" value="1"/>
</dbReference>
<dbReference type="GO" id="GO:0016810">
    <property type="term" value="F:hydrolase activity, acting on carbon-nitrogen (but not peptide) bonds"/>
    <property type="evidence" value="ECO:0007669"/>
    <property type="project" value="InterPro"/>
</dbReference>
<sequence length="430" mass="46369">MLGTSAEARKKSPPSPPTATTGLVDNINGIAVDEQGITAHFTGLLIGQDGRVERRLAREDKRPDYLAWRYDAKGRTLIPSFIDSHARVIATGLRLMTLDLSATRSLTEAQAMIAAHARANPAKKWILGSGWDAARWGAAAPTSTQLDAAVADTPAWLESADGRAGWANSAALRLAGLKETGALTGAAKRQMERVVPAPSPKDRDIALDKVQRFFLERGVSMVADMGTTILDWQAYRRAGDREALRLRIIGYADGIEHMATIAGPAPSPWLYDDRLRLIGVHLPVENNADATRLGNQASRAAMDNFQIALTPEGEPALQKAATVTRELAESYPGDRRWRTEPIDAAFPSLAGIAAVAQREGTVGNALAEVTTRAAHTAFAEQSIGALSPGQWADFLLIDRDLDTAQPDSIAATRIIEHWIGGKQVWKTQDP</sequence>
<proteinExistence type="predicted"/>
<evidence type="ECO:0000313" key="4">
    <source>
        <dbReference type="Proteomes" id="UP000290958"/>
    </source>
</evidence>
<dbReference type="PANTHER" id="PTHR22642">
    <property type="entry name" value="IMIDAZOLONEPROPIONASE"/>
    <property type="match status" value="1"/>
</dbReference>
<dbReference type="Pfam" id="PF07969">
    <property type="entry name" value="Amidohydro_3"/>
    <property type="match status" value="2"/>
</dbReference>
<organism evidence="3 4">
    <name type="scientific">Sphingobium fluviale</name>
    <dbReference type="NCBI Taxonomy" id="2506423"/>
    <lineage>
        <taxon>Bacteria</taxon>
        <taxon>Pseudomonadati</taxon>
        <taxon>Pseudomonadota</taxon>
        <taxon>Alphaproteobacteria</taxon>
        <taxon>Sphingomonadales</taxon>
        <taxon>Sphingomonadaceae</taxon>
        <taxon>Sphingobium</taxon>
    </lineage>
</organism>
<name>A0A4Q1KKW6_9SPHN</name>
<dbReference type="InterPro" id="IPR011059">
    <property type="entry name" value="Metal-dep_hydrolase_composite"/>
</dbReference>
<feature type="domain" description="Amidohydrolase 3" evidence="2">
    <location>
        <begin position="358"/>
        <end position="424"/>
    </location>
</feature>
<dbReference type="SUPFAM" id="SSF51556">
    <property type="entry name" value="Metallo-dependent hydrolases"/>
    <property type="match status" value="1"/>
</dbReference>
<dbReference type="InterPro" id="IPR013108">
    <property type="entry name" value="Amidohydro_3"/>
</dbReference>
<gene>
    <name evidence="3" type="ORF">EQG66_03745</name>
</gene>
<evidence type="ECO:0000256" key="1">
    <source>
        <dbReference type="SAM" id="MobiDB-lite"/>
    </source>
</evidence>
<evidence type="ECO:0000313" key="3">
    <source>
        <dbReference type="EMBL" id="RXR30533.1"/>
    </source>
</evidence>
<dbReference type="Gene3D" id="3.10.310.70">
    <property type="match status" value="1"/>
</dbReference>
<evidence type="ECO:0000259" key="2">
    <source>
        <dbReference type="Pfam" id="PF07969"/>
    </source>
</evidence>
<dbReference type="InterPro" id="IPR032466">
    <property type="entry name" value="Metal_Hydrolase"/>
</dbReference>
<reference evidence="4" key="1">
    <citation type="submission" date="2019-01" db="EMBL/GenBank/DDBJ databases">
        <title>Cytophagaceae bacterium strain CAR-16.</title>
        <authorList>
            <person name="Chen W.-M."/>
        </authorList>
    </citation>
    <scope>NUCLEOTIDE SEQUENCE [LARGE SCALE GENOMIC DNA]</scope>
    <source>
        <strain evidence="4">CHR27</strain>
    </source>
</reference>
<feature type="region of interest" description="Disordered" evidence="1">
    <location>
        <begin position="1"/>
        <end position="22"/>
    </location>
</feature>
<accession>A0A4Q1KKW6</accession>
<dbReference type="Proteomes" id="UP000290958">
    <property type="component" value="Unassembled WGS sequence"/>
</dbReference>
<dbReference type="OrthoDB" id="9811399at2"/>
<dbReference type="AlphaFoldDB" id="A0A4Q1KKW6"/>
<feature type="domain" description="Amidohydrolase 3" evidence="2">
    <location>
        <begin position="71"/>
        <end position="280"/>
    </location>
</feature>